<dbReference type="FunFam" id="3.30.160.60:FF:000358">
    <property type="entry name" value="zinc finger protein 24"/>
    <property type="match status" value="1"/>
</dbReference>
<feature type="domain" description="C2H2-type" evidence="13">
    <location>
        <begin position="294"/>
        <end position="321"/>
    </location>
</feature>
<evidence type="ECO:0000256" key="8">
    <source>
        <dbReference type="ARBA" id="ARBA00023125"/>
    </source>
</evidence>
<feature type="domain" description="C2H2-type" evidence="13">
    <location>
        <begin position="915"/>
        <end position="942"/>
    </location>
</feature>
<keyword evidence="15" id="KW-1185">Reference proteome</keyword>
<dbReference type="GO" id="GO:0005634">
    <property type="term" value="C:nucleus"/>
    <property type="evidence" value="ECO:0007669"/>
    <property type="project" value="UniProtKB-SubCell"/>
</dbReference>
<protein>
    <recommendedName>
        <fullName evidence="13">C2H2-type domain-containing protein</fullName>
    </recommendedName>
</protein>
<keyword evidence="8" id="KW-0238">DNA-binding</keyword>
<feature type="region of interest" description="Disordered" evidence="12">
    <location>
        <begin position="520"/>
        <end position="613"/>
    </location>
</feature>
<reference evidence="15" key="1">
    <citation type="submission" date="2013-09" db="EMBL/GenBank/DDBJ databases">
        <title>The Genome Sequence of Anopheles maculatus species B.</title>
        <authorList>
            <consortium name="The Broad Institute Genomics Platform"/>
            <person name="Neafsey D.E."/>
            <person name="Besansky N."/>
            <person name="Howell P."/>
            <person name="Walton C."/>
            <person name="Young S.K."/>
            <person name="Zeng Q."/>
            <person name="Gargeya S."/>
            <person name="Fitzgerald M."/>
            <person name="Haas B."/>
            <person name="Abouelleil A."/>
            <person name="Allen A.W."/>
            <person name="Alvarado L."/>
            <person name="Arachchi H.M."/>
            <person name="Berlin A.M."/>
            <person name="Chapman S.B."/>
            <person name="Gainer-Dewar J."/>
            <person name="Goldberg J."/>
            <person name="Griggs A."/>
            <person name="Gujja S."/>
            <person name="Hansen M."/>
            <person name="Howarth C."/>
            <person name="Imamovic A."/>
            <person name="Ireland A."/>
            <person name="Larimer J."/>
            <person name="McCowan C."/>
            <person name="Murphy C."/>
            <person name="Pearson M."/>
            <person name="Poon T.W."/>
            <person name="Priest M."/>
            <person name="Roberts A."/>
            <person name="Saif S."/>
            <person name="Shea T."/>
            <person name="Sisk P."/>
            <person name="Sykes S."/>
            <person name="Wortman J."/>
            <person name="Nusbaum C."/>
            <person name="Birren B."/>
        </authorList>
    </citation>
    <scope>NUCLEOTIDE SEQUENCE [LARGE SCALE GENOMIC DNA]</scope>
    <source>
        <strain evidence="15">maculatus3</strain>
    </source>
</reference>
<evidence type="ECO:0000256" key="1">
    <source>
        <dbReference type="ARBA" id="ARBA00004123"/>
    </source>
</evidence>
<feature type="region of interest" description="Disordered" evidence="12">
    <location>
        <begin position="204"/>
        <end position="236"/>
    </location>
</feature>
<feature type="compositionally biased region" description="Acidic residues" evidence="12">
    <location>
        <begin position="791"/>
        <end position="815"/>
    </location>
</feature>
<dbReference type="Pfam" id="PF13912">
    <property type="entry name" value="zf-C2H2_6"/>
    <property type="match status" value="1"/>
</dbReference>
<dbReference type="FunFam" id="3.30.160.60:FF:001465">
    <property type="entry name" value="Zinc finger protein 560"/>
    <property type="match status" value="1"/>
</dbReference>
<evidence type="ECO:0000313" key="15">
    <source>
        <dbReference type="Proteomes" id="UP000075901"/>
    </source>
</evidence>
<feature type="domain" description="C2H2-type" evidence="13">
    <location>
        <begin position="459"/>
        <end position="483"/>
    </location>
</feature>
<evidence type="ECO:0000256" key="3">
    <source>
        <dbReference type="ARBA" id="ARBA00022723"/>
    </source>
</evidence>
<feature type="compositionally biased region" description="Basic and acidic residues" evidence="12">
    <location>
        <begin position="102"/>
        <end position="111"/>
    </location>
</feature>
<feature type="compositionally biased region" description="Low complexity" evidence="12">
    <location>
        <begin position="555"/>
        <end position="593"/>
    </location>
</feature>
<feature type="compositionally biased region" description="Low complexity" evidence="12">
    <location>
        <begin position="24"/>
        <end position="35"/>
    </location>
</feature>
<keyword evidence="9" id="KW-0804">Transcription</keyword>
<dbReference type="PROSITE" id="PS50157">
    <property type="entry name" value="ZINC_FINGER_C2H2_2"/>
    <property type="match status" value="10"/>
</dbReference>
<evidence type="ECO:0000256" key="7">
    <source>
        <dbReference type="ARBA" id="ARBA00023015"/>
    </source>
</evidence>
<organism evidence="14 15">
    <name type="scientific">Anopheles maculatus</name>
    <dbReference type="NCBI Taxonomy" id="74869"/>
    <lineage>
        <taxon>Eukaryota</taxon>
        <taxon>Metazoa</taxon>
        <taxon>Ecdysozoa</taxon>
        <taxon>Arthropoda</taxon>
        <taxon>Hexapoda</taxon>
        <taxon>Insecta</taxon>
        <taxon>Pterygota</taxon>
        <taxon>Neoptera</taxon>
        <taxon>Endopterygota</taxon>
        <taxon>Diptera</taxon>
        <taxon>Nematocera</taxon>
        <taxon>Culicoidea</taxon>
        <taxon>Culicidae</taxon>
        <taxon>Anophelinae</taxon>
        <taxon>Anopheles</taxon>
        <taxon>Anopheles maculatus group</taxon>
    </lineage>
</organism>
<dbReference type="PANTHER" id="PTHR24379">
    <property type="entry name" value="KRAB AND ZINC FINGER DOMAIN-CONTAINING"/>
    <property type="match status" value="1"/>
</dbReference>
<feature type="compositionally biased region" description="Acidic residues" evidence="12">
    <location>
        <begin position="697"/>
        <end position="706"/>
    </location>
</feature>
<dbReference type="InterPro" id="IPR013087">
    <property type="entry name" value="Znf_C2H2_type"/>
</dbReference>
<feature type="domain" description="C2H2-type" evidence="13">
    <location>
        <begin position="178"/>
        <end position="208"/>
    </location>
</feature>
<feature type="domain" description="C2H2-type" evidence="13">
    <location>
        <begin position="623"/>
        <end position="650"/>
    </location>
</feature>
<dbReference type="PROSITE" id="PS00028">
    <property type="entry name" value="ZINC_FINGER_C2H2_1"/>
    <property type="match status" value="11"/>
</dbReference>
<dbReference type="FunFam" id="3.30.160.60:FF:000193">
    <property type="entry name" value="Zinc finger protein 300"/>
    <property type="match status" value="1"/>
</dbReference>
<keyword evidence="4" id="KW-0677">Repeat</keyword>
<dbReference type="EnsemblMetazoa" id="AMAM005162-RA">
    <property type="protein sequence ID" value="AMAM005162-PA"/>
    <property type="gene ID" value="AMAM005162"/>
</dbReference>
<evidence type="ECO:0000256" key="2">
    <source>
        <dbReference type="ARBA" id="ARBA00006991"/>
    </source>
</evidence>
<feature type="region of interest" description="Disordered" evidence="12">
    <location>
        <begin position="685"/>
        <end position="911"/>
    </location>
</feature>
<comment type="similarity">
    <text evidence="2">Belongs to the krueppel C2H2-type zinc-finger protein family.</text>
</comment>
<keyword evidence="5 11" id="KW-0863">Zinc-finger</keyword>
<evidence type="ECO:0000259" key="13">
    <source>
        <dbReference type="PROSITE" id="PS50157"/>
    </source>
</evidence>
<evidence type="ECO:0000256" key="10">
    <source>
        <dbReference type="ARBA" id="ARBA00023242"/>
    </source>
</evidence>
<feature type="compositionally biased region" description="Polar residues" evidence="12">
    <location>
        <begin position="818"/>
        <end position="836"/>
    </location>
</feature>
<evidence type="ECO:0000313" key="14">
    <source>
        <dbReference type="EnsemblMetazoa" id="AMAM005162-PA"/>
    </source>
</evidence>
<dbReference type="InterPro" id="IPR036236">
    <property type="entry name" value="Znf_C2H2_sf"/>
</dbReference>
<feature type="region of interest" description="Disordered" evidence="12">
    <location>
        <begin position="1"/>
        <end position="111"/>
    </location>
</feature>
<feature type="compositionally biased region" description="Basic and acidic residues" evidence="12">
    <location>
        <begin position="48"/>
        <end position="59"/>
    </location>
</feature>
<dbReference type="SUPFAM" id="SSF57667">
    <property type="entry name" value="beta-beta-alpha zinc fingers"/>
    <property type="match status" value="6"/>
</dbReference>
<dbReference type="PANTHER" id="PTHR24379:SF121">
    <property type="entry name" value="C2H2-TYPE DOMAIN-CONTAINING PROTEIN"/>
    <property type="match status" value="1"/>
</dbReference>
<name>A0A182SEH8_9DIPT</name>
<feature type="compositionally biased region" description="Acidic residues" evidence="12">
    <location>
        <begin position="1"/>
        <end position="10"/>
    </location>
</feature>
<proteinExistence type="inferred from homology"/>
<feature type="compositionally biased region" description="Acidic residues" evidence="12">
    <location>
        <begin position="83"/>
        <end position="97"/>
    </location>
</feature>
<feature type="domain" description="C2H2-type" evidence="13">
    <location>
        <begin position="322"/>
        <end position="349"/>
    </location>
</feature>
<comment type="subcellular location">
    <subcellularLocation>
        <location evidence="1">Nucleus</location>
    </subcellularLocation>
</comment>
<keyword evidence="3" id="KW-0479">Metal-binding</keyword>
<dbReference type="FunFam" id="3.30.160.60:FF:000100">
    <property type="entry name" value="Zinc finger 45-like"/>
    <property type="match status" value="2"/>
</dbReference>
<dbReference type="GO" id="GO:0008270">
    <property type="term" value="F:zinc ion binding"/>
    <property type="evidence" value="ECO:0007669"/>
    <property type="project" value="UniProtKB-KW"/>
</dbReference>
<dbReference type="FunFam" id="3.30.160.60:FF:000564">
    <property type="entry name" value="zinc finger protein 699"/>
    <property type="match status" value="1"/>
</dbReference>
<dbReference type="SMART" id="SM00451">
    <property type="entry name" value="ZnF_U1"/>
    <property type="match status" value="3"/>
</dbReference>
<dbReference type="Pfam" id="PF12874">
    <property type="entry name" value="zf-met"/>
    <property type="match status" value="1"/>
</dbReference>
<dbReference type="Gene3D" id="3.30.160.60">
    <property type="entry name" value="Classic Zinc Finger"/>
    <property type="match status" value="9"/>
</dbReference>
<dbReference type="VEuPathDB" id="VectorBase:AMAM005162"/>
<dbReference type="AlphaFoldDB" id="A0A182SEH8"/>
<dbReference type="Pfam" id="PF00096">
    <property type="entry name" value="zf-C2H2"/>
    <property type="match status" value="5"/>
</dbReference>
<feature type="compositionally biased region" description="Low complexity" evidence="12">
    <location>
        <begin position="391"/>
        <end position="407"/>
    </location>
</feature>
<evidence type="ECO:0000256" key="11">
    <source>
        <dbReference type="PROSITE-ProRule" id="PRU00042"/>
    </source>
</evidence>
<evidence type="ECO:0000256" key="9">
    <source>
        <dbReference type="ARBA" id="ARBA00023163"/>
    </source>
</evidence>
<dbReference type="Proteomes" id="UP000075901">
    <property type="component" value="Unassembled WGS sequence"/>
</dbReference>
<dbReference type="GO" id="GO:0003677">
    <property type="term" value="F:DNA binding"/>
    <property type="evidence" value="ECO:0007669"/>
    <property type="project" value="UniProtKB-KW"/>
</dbReference>
<evidence type="ECO:0000256" key="12">
    <source>
        <dbReference type="SAM" id="MobiDB-lite"/>
    </source>
</evidence>
<feature type="compositionally biased region" description="Basic and acidic residues" evidence="12">
    <location>
        <begin position="11"/>
        <end position="22"/>
    </location>
</feature>
<keyword evidence="6" id="KW-0862">Zinc</keyword>
<evidence type="ECO:0000256" key="6">
    <source>
        <dbReference type="ARBA" id="ARBA00022833"/>
    </source>
</evidence>
<dbReference type="InterPro" id="IPR003604">
    <property type="entry name" value="Matrin/U1-like-C_Znf_C2H2"/>
</dbReference>
<sequence>MDEEEEEEGEAEAHYLPMEHHHQPPQLHPHQQLAQYESRAKRPRLMVRKIEDLVDDRMMKGRIGGVSRRTSHTGTSISSDDHRDDEDDDEDGDDEGTGAESSDQHGKFLQRKEVSIGRYGLPKLSNIHSRFLVAMEEQHSKKLAEESIKHRCPVCDQGFGREPDLMVHVRTHPDLPTFKCPLCELTFIGSDFLKNHLKKHVIGNGEDPDAPGAIDLKAEPTPPEPAPSGDGSSVDTVRTSLSPAVVVPSAVKLPKPIITSKPPSTGISLLKPIEERKPPDHQQEYCVKTADGKFMCTVCERLFSHQQTVRIHFRNHTNEKPYKCTFCEESYIRSDYLERHLKVHFKDGMLPAVAIASMAAAAAAVATGGSRSATSSPPPTMKEESLAESPATPAGGMSSATGSGSTGKPLIGRAGLAPENYHFTESNDGQFVCKICDAVFNQVALLRKHALAHTEEKPFHCDICDRSFNRVDYLKEHFKSKRHLQLVAEAAAGGDSLPAALGNRADEEDDDSTMDEAIASANRSKAVGRKGNVKQPVEEDVRNGEGVRPVDIKENNSSSSSSSSGGSSRSSSSSRSSINSNRNNTSAASNPSPVKQKEAGETRSSVLGEFHRSDYERTSDGRYKCNQCDKTFVTAVTLKMHIRLHTGEKPYKCDKCDKAFIRSDYLKTHEKCHRQESFLSMLSLTTSKEPSTASEAGDSDADGEPDEERRRQQQQQHHRGKHVVNGGGENEEQIVGTVKKEEQEDDSDGEDAEDEEEEEEEEEGGEEEAESEESDDEQVIEVMVKEASCSESEEDDEDGEDEEEDEEEDDEDGEDNAGQHSPFDNSTNRIASSTMIESAHSRKEKGSSSKRRNRAKDSARSGRAYAAAASGGDSSNNGFDHEDDSTSQASGPAGGQQYGGSGAGEYMSNGQKGKHRCPMCDKLFAWPKSLKIHLRTHTGEKPYRCDLCGKCFGRSDSLRGHKRTHSDDKLIQCHLCDVSCATVTELVQHQYTVHGLKPLES</sequence>
<keyword evidence="7" id="KW-0805">Transcription regulation</keyword>
<evidence type="ECO:0000256" key="5">
    <source>
        <dbReference type="ARBA" id="ARBA00022771"/>
    </source>
</evidence>
<dbReference type="SMART" id="SM00355">
    <property type="entry name" value="ZnF_C2H2"/>
    <property type="match status" value="11"/>
</dbReference>
<feature type="compositionally biased region" description="Gly residues" evidence="12">
    <location>
        <begin position="892"/>
        <end position="903"/>
    </location>
</feature>
<feature type="compositionally biased region" description="Basic and acidic residues" evidence="12">
    <location>
        <begin position="536"/>
        <end position="554"/>
    </location>
</feature>
<feature type="domain" description="C2H2-type" evidence="13">
    <location>
        <begin position="651"/>
        <end position="678"/>
    </location>
</feature>
<dbReference type="GO" id="GO:0000122">
    <property type="term" value="P:negative regulation of transcription by RNA polymerase II"/>
    <property type="evidence" value="ECO:0007669"/>
    <property type="project" value="UniProtKB-ARBA"/>
</dbReference>
<feature type="compositionally biased region" description="Polar residues" evidence="12">
    <location>
        <begin position="685"/>
        <end position="694"/>
    </location>
</feature>
<feature type="region of interest" description="Disordered" evidence="12">
    <location>
        <begin position="369"/>
        <end position="411"/>
    </location>
</feature>
<keyword evidence="10" id="KW-0539">Nucleus</keyword>
<feature type="compositionally biased region" description="Acidic residues" evidence="12">
    <location>
        <begin position="743"/>
        <end position="779"/>
    </location>
</feature>
<feature type="compositionally biased region" description="Low complexity" evidence="12">
    <location>
        <begin position="861"/>
        <end position="878"/>
    </location>
</feature>
<feature type="domain" description="C2H2-type" evidence="13">
    <location>
        <begin position="150"/>
        <end position="172"/>
    </location>
</feature>
<reference evidence="14" key="2">
    <citation type="submission" date="2020-05" db="UniProtKB">
        <authorList>
            <consortium name="EnsemblMetazoa"/>
        </authorList>
    </citation>
    <scope>IDENTIFICATION</scope>
    <source>
        <strain evidence="14">maculatus3</strain>
    </source>
</reference>
<feature type="domain" description="C2H2-type" evidence="13">
    <location>
        <begin position="431"/>
        <end position="458"/>
    </location>
</feature>
<evidence type="ECO:0000256" key="4">
    <source>
        <dbReference type="ARBA" id="ARBA00022737"/>
    </source>
</evidence>
<accession>A0A182SEH8</accession>
<feature type="domain" description="C2H2-type" evidence="13">
    <location>
        <begin position="943"/>
        <end position="970"/>
    </location>
</feature>